<keyword evidence="6" id="KW-1185">Reference proteome</keyword>
<dbReference type="Pfam" id="PF00535">
    <property type="entry name" value="Glycos_transf_2"/>
    <property type="match status" value="1"/>
</dbReference>
<name>A0ABT3TLZ7_9GAMM</name>
<feature type="domain" description="Glycosyltransferase 2-like" evidence="4">
    <location>
        <begin position="17"/>
        <end position="192"/>
    </location>
</feature>
<evidence type="ECO:0000259" key="4">
    <source>
        <dbReference type="Pfam" id="PF00535"/>
    </source>
</evidence>
<evidence type="ECO:0000313" key="5">
    <source>
        <dbReference type="EMBL" id="MCX2983310.1"/>
    </source>
</evidence>
<dbReference type="Proteomes" id="UP001143362">
    <property type="component" value="Unassembled WGS sequence"/>
</dbReference>
<dbReference type="Gene3D" id="3.40.50.2000">
    <property type="entry name" value="Glycogen Phosphorylase B"/>
    <property type="match status" value="1"/>
</dbReference>
<organism evidence="5 6">
    <name type="scientific">Candidatus Litorirhabdus singularis</name>
    <dbReference type="NCBI Taxonomy" id="2518993"/>
    <lineage>
        <taxon>Bacteria</taxon>
        <taxon>Pseudomonadati</taxon>
        <taxon>Pseudomonadota</taxon>
        <taxon>Gammaproteobacteria</taxon>
        <taxon>Cellvibrionales</taxon>
        <taxon>Halieaceae</taxon>
        <taxon>Candidatus Litorirhabdus</taxon>
    </lineage>
</organism>
<keyword evidence="3" id="KW-0808">Transferase</keyword>
<evidence type="ECO:0000256" key="3">
    <source>
        <dbReference type="ARBA" id="ARBA00022679"/>
    </source>
</evidence>
<sequence length="740" mass="83479">MSLWYSAGTQFVNNSLTVIVPVYSGLEIVKACLESVQQSVCESAHELLVIYDAGPEPDLEAYLEELDRTTDIQLHKNQQNLGFVKTVNLGFQLAGSSDCIILNSDTLVPDGWIDRMLFLAERDATIATITPFTNNGEICSFPNFCQDNDLPWGMSHKSMDRIFRDTMPADAVDIPTGVGFCMYLRREALDKVGSFDAKRFGRGYGEENDFCRRAAESGFRNVLCTNLFVFHSGGESFGTEKKQLMEKAADIMLARHPNYGVLVTQFIGRDPLKAYRFQAALSLLQHCDEPVVLVLNHGMGGGANKYINDLRQFYQRNAHFVVIEPGDRGDWIITLPQWLQGLQLSLDVDKEEELLFSIIQSIKPNFTLVNHIKGLETQVQNLLRVADSEYALILHDYYLISANPTLTDSEGRFSPERMTKSALFKKDIIAGSGLSVVEWRALCDSLFENASFVIAPSNSVRDIFEKHYPGYCVEVRNHLDAELIGCYPPVQIRSIFEHSPVRVGILGALGKEKGADILESVAEKARRQGLAIEFYLVGFAYRPLSSAVVTHGVYQETQLKGLLDNFKPNFIWYPCLCSETYCFTLSTVMEMGLPVMVTDIGALQERTRGRPFTKVVPYQSTVDEWLLEIKTFAEEIRSDSGAVKVWEQQQKVPPYYSGEFYEIIKNASRSGKNTEMPSIDSIEALLEKNVPRGVGLKAKIYQLLIKLRMHPRLAWVSVVMPYSLQKKIKRMLSRKSVHEY</sequence>
<dbReference type="InterPro" id="IPR029044">
    <property type="entry name" value="Nucleotide-diphossugar_trans"/>
</dbReference>
<protein>
    <submittedName>
        <fullName evidence="5">Glycosyltransferase</fullName>
    </submittedName>
</protein>
<dbReference type="EMBL" id="SHNN01000006">
    <property type="protein sequence ID" value="MCX2983310.1"/>
    <property type="molecule type" value="Genomic_DNA"/>
</dbReference>
<dbReference type="PANTHER" id="PTHR43179">
    <property type="entry name" value="RHAMNOSYLTRANSFERASE WBBL"/>
    <property type="match status" value="1"/>
</dbReference>
<accession>A0ABT3TLZ7</accession>
<evidence type="ECO:0000256" key="1">
    <source>
        <dbReference type="ARBA" id="ARBA00006739"/>
    </source>
</evidence>
<keyword evidence="2" id="KW-0328">Glycosyltransferase</keyword>
<comment type="caution">
    <text evidence="5">The sequence shown here is derived from an EMBL/GenBank/DDBJ whole genome shotgun (WGS) entry which is preliminary data.</text>
</comment>
<gene>
    <name evidence="5" type="ORF">EYC98_20810</name>
</gene>
<evidence type="ECO:0000313" key="6">
    <source>
        <dbReference type="Proteomes" id="UP001143362"/>
    </source>
</evidence>
<proteinExistence type="inferred from homology"/>
<evidence type="ECO:0000256" key="2">
    <source>
        <dbReference type="ARBA" id="ARBA00022676"/>
    </source>
</evidence>
<dbReference type="Gene3D" id="3.90.550.10">
    <property type="entry name" value="Spore Coat Polysaccharide Biosynthesis Protein SpsA, Chain A"/>
    <property type="match status" value="1"/>
</dbReference>
<reference evidence="5" key="1">
    <citation type="submission" date="2019-02" db="EMBL/GenBank/DDBJ databases">
        <authorList>
            <person name="Li S.-H."/>
        </authorList>
    </citation>
    <scope>NUCLEOTIDE SEQUENCE</scope>
    <source>
        <strain evidence="5">IMCC14734</strain>
    </source>
</reference>
<dbReference type="SUPFAM" id="SSF53756">
    <property type="entry name" value="UDP-Glycosyltransferase/glycogen phosphorylase"/>
    <property type="match status" value="1"/>
</dbReference>
<dbReference type="SUPFAM" id="SSF53448">
    <property type="entry name" value="Nucleotide-diphospho-sugar transferases"/>
    <property type="match status" value="1"/>
</dbReference>
<dbReference type="InterPro" id="IPR001173">
    <property type="entry name" value="Glyco_trans_2-like"/>
</dbReference>
<dbReference type="PANTHER" id="PTHR43179:SF12">
    <property type="entry name" value="GALACTOFURANOSYLTRANSFERASE GLFT2"/>
    <property type="match status" value="1"/>
</dbReference>
<comment type="similarity">
    <text evidence="1">Belongs to the glycosyltransferase 2 family.</text>
</comment>